<protein>
    <submittedName>
        <fullName evidence="4">Thioredoxin family protein</fullName>
    </submittedName>
</protein>
<dbReference type="SUPFAM" id="SSF52833">
    <property type="entry name" value="Thioredoxin-like"/>
    <property type="match status" value="1"/>
</dbReference>
<dbReference type="GO" id="GO:0045454">
    <property type="term" value="P:cell redox homeostasis"/>
    <property type="evidence" value="ECO:0007669"/>
    <property type="project" value="TreeGrafter"/>
</dbReference>
<dbReference type="Gene3D" id="3.40.30.10">
    <property type="entry name" value="Glutaredoxin"/>
    <property type="match status" value="1"/>
</dbReference>
<dbReference type="InterPro" id="IPR013766">
    <property type="entry name" value="Thioredoxin_domain"/>
</dbReference>
<name>A0A9X1YFX1_9BURK</name>
<feature type="chain" id="PRO_5040782369" evidence="2">
    <location>
        <begin position="23"/>
        <end position="127"/>
    </location>
</feature>
<evidence type="ECO:0000256" key="1">
    <source>
        <dbReference type="ARBA" id="ARBA00023284"/>
    </source>
</evidence>
<dbReference type="CDD" id="cd02947">
    <property type="entry name" value="TRX_family"/>
    <property type="match status" value="1"/>
</dbReference>
<evidence type="ECO:0000313" key="4">
    <source>
        <dbReference type="EMBL" id="MCK9685241.1"/>
    </source>
</evidence>
<evidence type="ECO:0000259" key="3">
    <source>
        <dbReference type="PROSITE" id="PS51352"/>
    </source>
</evidence>
<keyword evidence="2" id="KW-0732">Signal</keyword>
<gene>
    <name evidence="4" type="ORF">LPC04_05885</name>
</gene>
<dbReference type="InterPro" id="IPR017937">
    <property type="entry name" value="Thioredoxin_CS"/>
</dbReference>
<dbReference type="InterPro" id="IPR036249">
    <property type="entry name" value="Thioredoxin-like_sf"/>
</dbReference>
<keyword evidence="5" id="KW-1185">Reference proteome</keyword>
<feature type="domain" description="Thioredoxin" evidence="3">
    <location>
        <begin position="14"/>
        <end position="127"/>
    </location>
</feature>
<feature type="signal peptide" evidence="2">
    <location>
        <begin position="1"/>
        <end position="22"/>
    </location>
</feature>
<evidence type="ECO:0000256" key="2">
    <source>
        <dbReference type="SAM" id="SignalP"/>
    </source>
</evidence>
<dbReference type="RefSeq" id="WP_275681249.1">
    <property type="nucleotide sequence ID" value="NZ_JAJLJH010000001.1"/>
</dbReference>
<evidence type="ECO:0000313" key="5">
    <source>
        <dbReference type="Proteomes" id="UP001139353"/>
    </source>
</evidence>
<sequence>MMSLTRFAFAAFLLLASSLSQALTVAPYTPSALAAAQKAGEPLVLLFHASWCPTCRAQDKAFDALKADPSLKVTLMEVDYDQEKALEKQMHVTAQSTLIVFHGATERSRSTGETDPAKLKATLQSAI</sequence>
<reference evidence="4" key="1">
    <citation type="submission" date="2021-11" db="EMBL/GenBank/DDBJ databases">
        <title>BS-T2-15 a new species belonging to the Comamonadaceae family isolated from the soil of a French oak forest.</title>
        <authorList>
            <person name="Mieszkin S."/>
            <person name="Alain K."/>
        </authorList>
    </citation>
    <scope>NUCLEOTIDE SEQUENCE</scope>
    <source>
        <strain evidence="4">BS-T2-15</strain>
    </source>
</reference>
<dbReference type="PANTHER" id="PTHR43601">
    <property type="entry name" value="THIOREDOXIN, MITOCHONDRIAL"/>
    <property type="match status" value="1"/>
</dbReference>
<dbReference type="Pfam" id="PF00085">
    <property type="entry name" value="Thioredoxin"/>
    <property type="match status" value="1"/>
</dbReference>
<dbReference type="AlphaFoldDB" id="A0A9X1YFX1"/>
<accession>A0A9X1YFX1</accession>
<keyword evidence="1" id="KW-0676">Redox-active center</keyword>
<dbReference type="EMBL" id="JAJLJH010000001">
    <property type="protein sequence ID" value="MCK9685241.1"/>
    <property type="molecule type" value="Genomic_DNA"/>
</dbReference>
<dbReference type="PROSITE" id="PS00194">
    <property type="entry name" value="THIOREDOXIN_1"/>
    <property type="match status" value="1"/>
</dbReference>
<dbReference type="PANTHER" id="PTHR43601:SF3">
    <property type="entry name" value="THIOREDOXIN, MITOCHONDRIAL"/>
    <property type="match status" value="1"/>
</dbReference>
<organism evidence="4 5">
    <name type="scientific">Scleromatobacter humisilvae</name>
    <dbReference type="NCBI Taxonomy" id="2897159"/>
    <lineage>
        <taxon>Bacteria</taxon>
        <taxon>Pseudomonadati</taxon>
        <taxon>Pseudomonadota</taxon>
        <taxon>Betaproteobacteria</taxon>
        <taxon>Burkholderiales</taxon>
        <taxon>Sphaerotilaceae</taxon>
        <taxon>Scleromatobacter</taxon>
    </lineage>
</organism>
<dbReference type="GO" id="GO:0015036">
    <property type="term" value="F:disulfide oxidoreductase activity"/>
    <property type="evidence" value="ECO:0007669"/>
    <property type="project" value="UniProtKB-ARBA"/>
</dbReference>
<dbReference type="PROSITE" id="PS51352">
    <property type="entry name" value="THIOREDOXIN_2"/>
    <property type="match status" value="1"/>
</dbReference>
<proteinExistence type="predicted"/>
<dbReference type="Proteomes" id="UP001139353">
    <property type="component" value="Unassembled WGS sequence"/>
</dbReference>
<comment type="caution">
    <text evidence="4">The sequence shown here is derived from an EMBL/GenBank/DDBJ whole genome shotgun (WGS) entry which is preliminary data.</text>
</comment>